<keyword evidence="4 8" id="KW-0812">Transmembrane</keyword>
<dbReference type="KEGG" id="csr:Cspa_c22580"/>
<proteinExistence type="predicted"/>
<dbReference type="GO" id="GO:0006508">
    <property type="term" value="P:proteolysis"/>
    <property type="evidence" value="ECO:0007669"/>
    <property type="project" value="UniProtKB-KW"/>
</dbReference>
<feature type="transmembrane region" description="Helical" evidence="8">
    <location>
        <begin position="151"/>
        <end position="170"/>
    </location>
</feature>
<organism evidence="9 10">
    <name type="scientific">Clostridium saccharoperbutylacetonicum N1-4(HMT)</name>
    <dbReference type="NCBI Taxonomy" id="931276"/>
    <lineage>
        <taxon>Bacteria</taxon>
        <taxon>Bacillati</taxon>
        <taxon>Bacillota</taxon>
        <taxon>Clostridia</taxon>
        <taxon>Eubacteriales</taxon>
        <taxon>Clostridiaceae</taxon>
        <taxon>Clostridium</taxon>
    </lineage>
</organism>
<dbReference type="STRING" id="36745.CLSAP_20720"/>
<dbReference type="Proteomes" id="UP000011728">
    <property type="component" value="Chromosome"/>
</dbReference>
<reference evidence="9 10" key="1">
    <citation type="submission" date="2013-02" db="EMBL/GenBank/DDBJ databases">
        <title>Genome sequence of Clostridium saccharoperbutylacetonicum N1-4(HMT).</title>
        <authorList>
            <person name="Poehlein A."/>
            <person name="Daniel R."/>
        </authorList>
    </citation>
    <scope>NUCLEOTIDE SEQUENCE [LARGE SCALE GENOMIC DNA]</scope>
    <source>
        <strain evidence="10">N1-4(HMT)</strain>
    </source>
</reference>
<accession>M1MI66</accession>
<evidence type="ECO:0000256" key="6">
    <source>
        <dbReference type="ARBA" id="ARBA00022989"/>
    </source>
</evidence>
<dbReference type="HOGENOM" id="CLU_098969_0_1_9"/>
<keyword evidence="7 8" id="KW-0472">Membrane</keyword>
<keyword evidence="1" id="KW-1003">Cell membrane</keyword>
<dbReference type="eggNOG" id="COG4512">
    <property type="taxonomic scope" value="Bacteria"/>
</dbReference>
<evidence type="ECO:0000256" key="3">
    <source>
        <dbReference type="ARBA" id="ARBA00022670"/>
    </source>
</evidence>
<evidence type="ECO:0000256" key="1">
    <source>
        <dbReference type="ARBA" id="ARBA00022475"/>
    </source>
</evidence>
<evidence type="ECO:0000256" key="2">
    <source>
        <dbReference type="ARBA" id="ARBA00022654"/>
    </source>
</evidence>
<keyword evidence="5 9" id="KW-0378">Hydrolase</keyword>
<evidence type="ECO:0000313" key="9">
    <source>
        <dbReference type="EMBL" id="AGF56023.1"/>
    </source>
</evidence>
<dbReference type="SMART" id="SM00793">
    <property type="entry name" value="AgrB"/>
    <property type="match status" value="1"/>
</dbReference>
<dbReference type="OrthoDB" id="2854767at2"/>
<dbReference type="RefSeq" id="WP_015392342.1">
    <property type="nucleotide sequence ID" value="NC_020291.1"/>
</dbReference>
<name>M1MI66_9CLOT</name>
<evidence type="ECO:0000256" key="7">
    <source>
        <dbReference type="ARBA" id="ARBA00023136"/>
    </source>
</evidence>
<dbReference type="PATRIC" id="fig|931276.5.peg.2257"/>
<gene>
    <name evidence="9" type="ORF">Cspa_c22580</name>
</gene>
<feature type="transmembrane region" description="Helical" evidence="8">
    <location>
        <begin position="176"/>
        <end position="195"/>
    </location>
</feature>
<keyword evidence="2" id="KW-0673">Quorum sensing</keyword>
<evidence type="ECO:0000256" key="4">
    <source>
        <dbReference type="ARBA" id="ARBA00022692"/>
    </source>
</evidence>
<dbReference type="EC" id="3.4.-.-" evidence="9"/>
<dbReference type="GO" id="GO:0009372">
    <property type="term" value="P:quorum sensing"/>
    <property type="evidence" value="ECO:0007669"/>
    <property type="project" value="UniProtKB-KW"/>
</dbReference>
<keyword evidence="3" id="KW-0645">Protease</keyword>
<dbReference type="InterPro" id="IPR006741">
    <property type="entry name" value="AgrB"/>
</dbReference>
<keyword evidence="10" id="KW-1185">Reference proteome</keyword>
<keyword evidence="6 8" id="KW-1133">Transmembrane helix</keyword>
<evidence type="ECO:0000256" key="5">
    <source>
        <dbReference type="ARBA" id="ARBA00022801"/>
    </source>
</evidence>
<evidence type="ECO:0000313" key="10">
    <source>
        <dbReference type="Proteomes" id="UP000011728"/>
    </source>
</evidence>
<dbReference type="GO" id="GO:0016020">
    <property type="term" value="C:membrane"/>
    <property type="evidence" value="ECO:0007669"/>
    <property type="project" value="InterPro"/>
</dbReference>
<feature type="transmembrane region" description="Helical" evidence="8">
    <location>
        <begin position="104"/>
        <end position="124"/>
    </location>
</feature>
<dbReference type="Pfam" id="PF04647">
    <property type="entry name" value="AgrB"/>
    <property type="match status" value="1"/>
</dbReference>
<protein>
    <submittedName>
        <fullName evidence="9">Putative AgrB-like protein 2</fullName>
        <ecNumber evidence="9">3.4.-.-</ecNumber>
    </submittedName>
</protein>
<evidence type="ECO:0000256" key="8">
    <source>
        <dbReference type="SAM" id="Phobius"/>
    </source>
</evidence>
<dbReference type="AlphaFoldDB" id="M1MI66"/>
<dbReference type="GO" id="GO:0008233">
    <property type="term" value="F:peptidase activity"/>
    <property type="evidence" value="ECO:0007669"/>
    <property type="project" value="UniProtKB-KW"/>
</dbReference>
<dbReference type="EMBL" id="CP004121">
    <property type="protein sequence ID" value="AGF56023.1"/>
    <property type="molecule type" value="Genomic_DNA"/>
</dbReference>
<sequence length="206" mass="23050">MFKIERICEKISGYISQELNFDDDKRAVINYGIFGLFQTGMCIILVILFGIFFNVTIEALIVSFTISILRKSSGGVHAKSPMRCAVIGTASSIGMALLSKNINMSLVMVILVGSVIFIWSYYIINKIAPVDSIAKPIKNIEKRKRLKGTSIKTLSFYLITIITIILSYLYLENRNLLGYILCVYMGLLWQVFSLTKCGHIVLGKLG</sequence>